<name>A0ABU8N848_9PSEU</name>
<dbReference type="RefSeq" id="WP_337714348.1">
    <property type="nucleotide sequence ID" value="NZ_JBBEGL010000004.1"/>
</dbReference>
<sequence>MAVQAAVGALGVGVGAWLVTPLVSMARRGTRDEQTVEAWRGEADRAAAVRRAHRREAIVASIPTQRTADQATQPRRSPIAS</sequence>
<evidence type="ECO:0000313" key="3">
    <source>
        <dbReference type="EMBL" id="MEJ2887858.1"/>
    </source>
</evidence>
<evidence type="ECO:0000256" key="2">
    <source>
        <dbReference type="SAM" id="Phobius"/>
    </source>
</evidence>
<keyword evidence="4" id="KW-1185">Reference proteome</keyword>
<proteinExistence type="predicted"/>
<protein>
    <submittedName>
        <fullName evidence="3">Uncharacterized protein</fullName>
    </submittedName>
</protein>
<gene>
    <name evidence="3" type="ORF">WCD41_15470</name>
</gene>
<reference evidence="3 4" key="1">
    <citation type="submission" date="2024-03" db="EMBL/GenBank/DDBJ databases">
        <title>Actinomycetospora sp. OC33-EN06, a novel actinomycete isolated from wild orchid (Aerides multiflora).</title>
        <authorList>
            <person name="Suriyachadkun C."/>
        </authorList>
    </citation>
    <scope>NUCLEOTIDE SEQUENCE [LARGE SCALE GENOMIC DNA]</scope>
    <source>
        <strain evidence="3 4">OC33-EN06</strain>
    </source>
</reference>
<evidence type="ECO:0000256" key="1">
    <source>
        <dbReference type="SAM" id="MobiDB-lite"/>
    </source>
</evidence>
<organism evidence="3 4">
    <name type="scientific">Actinomycetospora aeridis</name>
    <dbReference type="NCBI Taxonomy" id="3129231"/>
    <lineage>
        <taxon>Bacteria</taxon>
        <taxon>Bacillati</taxon>
        <taxon>Actinomycetota</taxon>
        <taxon>Actinomycetes</taxon>
        <taxon>Pseudonocardiales</taxon>
        <taxon>Pseudonocardiaceae</taxon>
        <taxon>Actinomycetospora</taxon>
    </lineage>
</organism>
<keyword evidence="2" id="KW-1133">Transmembrane helix</keyword>
<keyword evidence="2" id="KW-0472">Membrane</keyword>
<evidence type="ECO:0000313" key="4">
    <source>
        <dbReference type="Proteomes" id="UP001370100"/>
    </source>
</evidence>
<accession>A0ABU8N848</accession>
<feature type="compositionally biased region" description="Polar residues" evidence="1">
    <location>
        <begin position="62"/>
        <end position="81"/>
    </location>
</feature>
<feature type="region of interest" description="Disordered" evidence="1">
    <location>
        <begin position="61"/>
        <end position="81"/>
    </location>
</feature>
<comment type="caution">
    <text evidence="3">The sequence shown here is derived from an EMBL/GenBank/DDBJ whole genome shotgun (WGS) entry which is preliminary data.</text>
</comment>
<keyword evidence="2" id="KW-0812">Transmembrane</keyword>
<feature type="transmembrane region" description="Helical" evidence="2">
    <location>
        <begin position="6"/>
        <end position="24"/>
    </location>
</feature>
<dbReference type="Proteomes" id="UP001370100">
    <property type="component" value="Unassembled WGS sequence"/>
</dbReference>
<dbReference type="EMBL" id="JBBEGL010000004">
    <property type="protein sequence ID" value="MEJ2887858.1"/>
    <property type="molecule type" value="Genomic_DNA"/>
</dbReference>